<keyword evidence="2" id="KW-1185">Reference proteome</keyword>
<comment type="caution">
    <text evidence="1">The sequence shown here is derived from an EMBL/GenBank/DDBJ whole genome shotgun (WGS) entry which is preliminary data.</text>
</comment>
<gene>
    <name evidence="1" type="ORF">ACFQKB_26030</name>
</gene>
<proteinExistence type="predicted"/>
<organism evidence="1 2">
    <name type="scientific">Actinomadura yumaensis</name>
    <dbReference type="NCBI Taxonomy" id="111807"/>
    <lineage>
        <taxon>Bacteria</taxon>
        <taxon>Bacillati</taxon>
        <taxon>Actinomycetota</taxon>
        <taxon>Actinomycetes</taxon>
        <taxon>Streptosporangiales</taxon>
        <taxon>Thermomonosporaceae</taxon>
        <taxon>Actinomadura</taxon>
    </lineage>
</organism>
<protein>
    <submittedName>
        <fullName evidence="1">Uncharacterized protein</fullName>
    </submittedName>
</protein>
<dbReference type="Proteomes" id="UP001596380">
    <property type="component" value="Unassembled WGS sequence"/>
</dbReference>
<dbReference type="EMBL" id="JBHSXS010000018">
    <property type="protein sequence ID" value="MFC6883241.1"/>
    <property type="molecule type" value="Genomic_DNA"/>
</dbReference>
<reference evidence="2" key="1">
    <citation type="journal article" date="2019" name="Int. J. Syst. Evol. Microbiol.">
        <title>The Global Catalogue of Microorganisms (GCM) 10K type strain sequencing project: providing services to taxonomists for standard genome sequencing and annotation.</title>
        <authorList>
            <consortium name="The Broad Institute Genomics Platform"/>
            <consortium name="The Broad Institute Genome Sequencing Center for Infectious Disease"/>
            <person name="Wu L."/>
            <person name="Ma J."/>
        </authorList>
    </citation>
    <scope>NUCLEOTIDE SEQUENCE [LARGE SCALE GENOMIC DNA]</scope>
    <source>
        <strain evidence="2">JCM 3369</strain>
    </source>
</reference>
<sequence length="190" mass="21583">MPDDEPLTALDYELYILHAMIVAPDEAVEQVLERLGLDRARMQWSTERVKDKDFLMRPAFEEVCELLAPVLHEEQRVVAGEERTVRIFPLRLWDDFHFAVFGSPDGGIWDEQFVRPEGALPPSIEDPSQLAVWSVTRDEVEARFGPLQASDVWPPYGAYTLAHELGDGSTTVYDVVFSWSLLQAVHPSES</sequence>
<accession>A0ABW2CQL6</accession>
<evidence type="ECO:0000313" key="1">
    <source>
        <dbReference type="EMBL" id="MFC6883241.1"/>
    </source>
</evidence>
<evidence type="ECO:0000313" key="2">
    <source>
        <dbReference type="Proteomes" id="UP001596380"/>
    </source>
</evidence>
<dbReference type="RefSeq" id="WP_160822528.1">
    <property type="nucleotide sequence ID" value="NZ_JBHSXE010000001.1"/>
</dbReference>
<name>A0ABW2CQL6_9ACTN</name>